<dbReference type="Pfam" id="PF15738">
    <property type="entry name" value="YafQ_toxin"/>
    <property type="match status" value="1"/>
</dbReference>
<dbReference type="GO" id="GO:0006415">
    <property type="term" value="P:translational termination"/>
    <property type="evidence" value="ECO:0007669"/>
    <property type="project" value="TreeGrafter"/>
</dbReference>
<dbReference type="PANTHER" id="PTHR40588:SF1">
    <property type="entry name" value="MRNA INTERFERASE TOXIN YAFQ"/>
    <property type="match status" value="1"/>
</dbReference>
<proteinExistence type="predicted"/>
<evidence type="ECO:0000256" key="2">
    <source>
        <dbReference type="PIRSR" id="PIRSR006156-1"/>
    </source>
</evidence>
<reference evidence="3" key="1">
    <citation type="submission" date="2024-05" db="EMBL/GenBank/DDBJ databases">
        <title>Campylobacter coli isolated from environmental waters in Slovenia.</title>
        <authorList>
            <person name="Zautner A.E."/>
            <person name="Bunk B."/>
            <person name="Riedel T."/>
            <person name="Sproeer C."/>
        </authorList>
    </citation>
    <scope>NUCLEOTIDE SEQUENCE</scope>
    <source>
        <strain evidence="3">CCS1377</strain>
    </source>
</reference>
<dbReference type="InterPro" id="IPR035093">
    <property type="entry name" value="RelE/ParE_toxin_dom_sf"/>
</dbReference>
<protein>
    <submittedName>
        <fullName evidence="3">Type II toxin-antitoxin system YafQ family toxin</fullName>
    </submittedName>
</protein>
<dbReference type="InterPro" id="IPR007712">
    <property type="entry name" value="RelE/ParE_toxin"/>
</dbReference>
<organism evidence="3">
    <name type="scientific">Campylobacter sp. CCS1377</name>
    <dbReference type="NCBI Taxonomy" id="3158229"/>
    <lineage>
        <taxon>Bacteria</taxon>
        <taxon>Pseudomonadati</taxon>
        <taxon>Campylobacterota</taxon>
        <taxon>Epsilonproteobacteria</taxon>
        <taxon>Campylobacterales</taxon>
        <taxon>Campylobacteraceae</taxon>
        <taxon>Campylobacter</taxon>
    </lineage>
</organism>
<dbReference type="InterPro" id="IPR004386">
    <property type="entry name" value="Toxin_YafQ-like"/>
</dbReference>
<dbReference type="AlphaFoldDB" id="A0AAU7E8F6"/>
<feature type="active site" description="Proton donor" evidence="2">
    <location>
        <position position="84"/>
    </location>
</feature>
<dbReference type="PANTHER" id="PTHR40588">
    <property type="entry name" value="MRNA INTERFERASE TOXIN YAFQ"/>
    <property type="match status" value="1"/>
</dbReference>
<sequence length="91" mass="11050">MRNQVFQNNFIKDLKLVRKQNWNIEAIKQCIEDLAKLDILPQKYKDHALKGDLKDFRECHIFGDLIIIYQRDEENLILYRIGRHQDLFKGY</sequence>
<dbReference type="SUPFAM" id="SSF143011">
    <property type="entry name" value="RelE-like"/>
    <property type="match status" value="1"/>
</dbReference>
<dbReference type="GO" id="GO:0006402">
    <property type="term" value="P:mRNA catabolic process"/>
    <property type="evidence" value="ECO:0007669"/>
    <property type="project" value="TreeGrafter"/>
</dbReference>
<name>A0AAU7E8F6_9BACT</name>
<keyword evidence="1" id="KW-1277">Toxin-antitoxin system</keyword>
<dbReference type="EMBL" id="CP155620">
    <property type="protein sequence ID" value="XBJ29769.1"/>
    <property type="molecule type" value="Genomic_DNA"/>
</dbReference>
<dbReference type="Gene3D" id="3.30.2310.20">
    <property type="entry name" value="RelE-like"/>
    <property type="match status" value="1"/>
</dbReference>
<dbReference type="PIRSF" id="PIRSF006156">
    <property type="entry name" value="YafQ"/>
    <property type="match status" value="1"/>
</dbReference>
<gene>
    <name evidence="3" type="ORF">AAH949_02730</name>
</gene>
<dbReference type="NCBIfam" id="TIGR02385">
    <property type="entry name" value="RelE_StbE"/>
    <property type="match status" value="1"/>
</dbReference>
<evidence type="ECO:0000313" key="3">
    <source>
        <dbReference type="EMBL" id="XBJ29769.1"/>
    </source>
</evidence>
<evidence type="ECO:0000256" key="1">
    <source>
        <dbReference type="ARBA" id="ARBA00022649"/>
    </source>
</evidence>
<dbReference type="RefSeq" id="WP_348518915.1">
    <property type="nucleotide sequence ID" value="NZ_CP155620.1"/>
</dbReference>
<accession>A0AAU7E8F6</accession>
<dbReference type="GO" id="GO:0004521">
    <property type="term" value="F:RNA endonuclease activity"/>
    <property type="evidence" value="ECO:0007669"/>
    <property type="project" value="TreeGrafter"/>
</dbReference>